<keyword evidence="2" id="KW-0238">DNA-binding</keyword>
<dbReference type="Proteomes" id="UP000077098">
    <property type="component" value="Unassembled WGS sequence"/>
</dbReference>
<dbReference type="InterPro" id="IPR036390">
    <property type="entry name" value="WH_DNA-bd_sf"/>
</dbReference>
<dbReference type="InterPro" id="IPR001845">
    <property type="entry name" value="HTH_ArsR_DNA-bd_dom"/>
</dbReference>
<dbReference type="InterPro" id="IPR051081">
    <property type="entry name" value="HTH_MetalResp_TranReg"/>
</dbReference>
<dbReference type="EMBL" id="LXPS01000036">
    <property type="protein sequence ID" value="OAE40463.1"/>
    <property type="molecule type" value="Genomic_DNA"/>
</dbReference>
<dbReference type="AlphaFoldDB" id="A0A176X3E0"/>
<dbReference type="SUPFAM" id="SSF46785">
    <property type="entry name" value="Winged helix' DNA-binding domain"/>
    <property type="match status" value="1"/>
</dbReference>
<name>A0A176X3E0_AGRTU</name>
<dbReference type="GO" id="GO:0003700">
    <property type="term" value="F:DNA-binding transcription factor activity"/>
    <property type="evidence" value="ECO:0007669"/>
    <property type="project" value="InterPro"/>
</dbReference>
<dbReference type="Gene3D" id="1.10.10.10">
    <property type="entry name" value="Winged helix-like DNA-binding domain superfamily/Winged helix DNA-binding domain"/>
    <property type="match status" value="1"/>
</dbReference>
<reference evidence="5 6" key="1">
    <citation type="submission" date="2016-05" db="EMBL/GenBank/DDBJ databases">
        <authorList>
            <person name="Lavstsen T."/>
            <person name="Jespersen J.S."/>
        </authorList>
    </citation>
    <scope>NUCLEOTIDE SEQUENCE [LARGE SCALE GENOMIC DNA]</scope>
    <source>
        <strain evidence="5 6">KCJ1736</strain>
    </source>
</reference>
<gene>
    <name evidence="5" type="ORF">A7J57_09250</name>
</gene>
<accession>A0A176X3E0</accession>
<dbReference type="Pfam" id="PF01022">
    <property type="entry name" value="HTH_5"/>
    <property type="match status" value="1"/>
</dbReference>
<evidence type="ECO:0000313" key="6">
    <source>
        <dbReference type="Proteomes" id="UP000077098"/>
    </source>
</evidence>
<dbReference type="PRINTS" id="PR00778">
    <property type="entry name" value="HTHARSR"/>
</dbReference>
<feature type="domain" description="HTH arsR-type" evidence="4">
    <location>
        <begin position="1"/>
        <end position="96"/>
    </location>
</feature>
<sequence>MYSNSSKARLLSNLSNEVRLEILSIICDNESSVGSLAERLNMSQSAISQHLAELRRDGLVATRKDGQTVYYICRNPGVQRVLDMLSEIFSPSFEKKNGYPLAHPRKSRI</sequence>
<dbReference type="RefSeq" id="WP_063950215.1">
    <property type="nucleotide sequence ID" value="NZ_LXPS01000036.1"/>
</dbReference>
<organism evidence="5 6">
    <name type="scientific">Agrobacterium tumefaciens</name>
    <dbReference type="NCBI Taxonomy" id="358"/>
    <lineage>
        <taxon>Bacteria</taxon>
        <taxon>Pseudomonadati</taxon>
        <taxon>Pseudomonadota</taxon>
        <taxon>Alphaproteobacteria</taxon>
        <taxon>Hyphomicrobiales</taxon>
        <taxon>Rhizobiaceae</taxon>
        <taxon>Rhizobium/Agrobacterium group</taxon>
        <taxon>Agrobacterium</taxon>
        <taxon>Agrobacterium tumefaciens complex</taxon>
    </lineage>
</organism>
<dbReference type="SMART" id="SM00418">
    <property type="entry name" value="HTH_ARSR"/>
    <property type="match status" value="1"/>
</dbReference>
<dbReference type="PANTHER" id="PTHR33154:SF28">
    <property type="entry name" value="HTH-TYPE TRANSCRIPTIONAL REGULATOR YGAV-RELATED"/>
    <property type="match status" value="1"/>
</dbReference>
<protein>
    <recommendedName>
        <fullName evidence="4">HTH arsR-type domain-containing protein</fullName>
    </recommendedName>
</protein>
<evidence type="ECO:0000313" key="5">
    <source>
        <dbReference type="EMBL" id="OAE40463.1"/>
    </source>
</evidence>
<evidence type="ECO:0000256" key="3">
    <source>
        <dbReference type="ARBA" id="ARBA00023163"/>
    </source>
</evidence>
<dbReference type="CDD" id="cd00090">
    <property type="entry name" value="HTH_ARSR"/>
    <property type="match status" value="1"/>
</dbReference>
<evidence type="ECO:0000256" key="2">
    <source>
        <dbReference type="ARBA" id="ARBA00023125"/>
    </source>
</evidence>
<dbReference type="GO" id="GO:0003677">
    <property type="term" value="F:DNA binding"/>
    <property type="evidence" value="ECO:0007669"/>
    <property type="project" value="UniProtKB-KW"/>
</dbReference>
<dbReference type="PANTHER" id="PTHR33154">
    <property type="entry name" value="TRANSCRIPTIONAL REGULATOR, ARSR FAMILY"/>
    <property type="match status" value="1"/>
</dbReference>
<dbReference type="InterPro" id="IPR036388">
    <property type="entry name" value="WH-like_DNA-bd_sf"/>
</dbReference>
<evidence type="ECO:0000256" key="1">
    <source>
        <dbReference type="ARBA" id="ARBA00023015"/>
    </source>
</evidence>
<dbReference type="PROSITE" id="PS50987">
    <property type="entry name" value="HTH_ARSR_2"/>
    <property type="match status" value="1"/>
</dbReference>
<keyword evidence="3" id="KW-0804">Transcription</keyword>
<dbReference type="InterPro" id="IPR011991">
    <property type="entry name" value="ArsR-like_HTH"/>
</dbReference>
<keyword evidence="1" id="KW-0805">Transcription regulation</keyword>
<dbReference type="NCBIfam" id="NF033788">
    <property type="entry name" value="HTH_metalloreg"/>
    <property type="match status" value="1"/>
</dbReference>
<proteinExistence type="predicted"/>
<evidence type="ECO:0000259" key="4">
    <source>
        <dbReference type="PROSITE" id="PS50987"/>
    </source>
</evidence>
<comment type="caution">
    <text evidence="5">The sequence shown here is derived from an EMBL/GenBank/DDBJ whole genome shotgun (WGS) entry which is preliminary data.</text>
</comment>